<dbReference type="SUPFAM" id="SSF82714">
    <property type="entry name" value="Multidrug efflux transporter AcrB TolC docking domain, DN and DC subdomains"/>
    <property type="match status" value="2"/>
</dbReference>
<keyword evidence="1" id="KW-0472">Membrane</keyword>
<dbReference type="Gene3D" id="3.30.70.1430">
    <property type="entry name" value="Multidrug efflux transporter AcrB pore domain"/>
    <property type="match status" value="2"/>
</dbReference>
<feature type="transmembrane region" description="Helical" evidence="1">
    <location>
        <begin position="395"/>
        <end position="416"/>
    </location>
</feature>
<evidence type="ECO:0000256" key="1">
    <source>
        <dbReference type="SAM" id="Phobius"/>
    </source>
</evidence>
<feature type="transmembrane region" description="Helical" evidence="1">
    <location>
        <begin position="869"/>
        <end position="887"/>
    </location>
</feature>
<dbReference type="SUPFAM" id="SSF82693">
    <property type="entry name" value="Multidrug efflux transporter AcrB pore domain, PN1, PN2, PC1 and PC2 subdomains"/>
    <property type="match status" value="2"/>
</dbReference>
<evidence type="ECO:0000313" key="3">
    <source>
        <dbReference type="Proteomes" id="UP000243205"/>
    </source>
</evidence>
<feature type="transmembrane region" description="Helical" evidence="1">
    <location>
        <begin position="893"/>
        <end position="915"/>
    </location>
</feature>
<dbReference type="GO" id="GO:0042910">
    <property type="term" value="F:xenobiotic transmembrane transporter activity"/>
    <property type="evidence" value="ECO:0007669"/>
    <property type="project" value="TreeGrafter"/>
</dbReference>
<dbReference type="GO" id="GO:0005886">
    <property type="term" value="C:plasma membrane"/>
    <property type="evidence" value="ECO:0007669"/>
    <property type="project" value="TreeGrafter"/>
</dbReference>
<dbReference type="InterPro" id="IPR001036">
    <property type="entry name" value="Acrflvin-R"/>
</dbReference>
<dbReference type="Gene3D" id="3.30.70.1320">
    <property type="entry name" value="Multidrug efflux transporter AcrB pore domain like"/>
    <property type="match status" value="1"/>
</dbReference>
<dbReference type="STRING" id="57664.SAMN05661003_101162"/>
<gene>
    <name evidence="2" type="ORF">SAMN05661003_101162</name>
</gene>
<feature type="transmembrane region" description="Helical" evidence="1">
    <location>
        <begin position="436"/>
        <end position="457"/>
    </location>
</feature>
<dbReference type="Pfam" id="PF00873">
    <property type="entry name" value="ACR_tran"/>
    <property type="match status" value="1"/>
</dbReference>
<protein>
    <submittedName>
        <fullName evidence="2">Multidrug efflux pump subunit AcrB</fullName>
    </submittedName>
</protein>
<evidence type="ECO:0000313" key="2">
    <source>
        <dbReference type="EMBL" id="SDD74018.1"/>
    </source>
</evidence>
<dbReference type="AlphaFoldDB" id="A0A1G6X7A7"/>
<dbReference type="Gene3D" id="3.30.2090.10">
    <property type="entry name" value="Multidrug efflux transporter AcrB TolC docking domain, DN and DC subdomains"/>
    <property type="match status" value="2"/>
</dbReference>
<dbReference type="Gene3D" id="1.20.1640.10">
    <property type="entry name" value="Multidrug efflux transporter AcrB transmembrane domain"/>
    <property type="match status" value="2"/>
</dbReference>
<dbReference type="SUPFAM" id="SSF82866">
    <property type="entry name" value="Multidrug efflux transporter AcrB transmembrane domain"/>
    <property type="match status" value="2"/>
</dbReference>
<dbReference type="RefSeq" id="WP_092075314.1">
    <property type="nucleotide sequence ID" value="NZ_FNAQ01000001.1"/>
</dbReference>
<dbReference type="Gene3D" id="3.30.70.1440">
    <property type="entry name" value="Multidrug efflux transporter AcrB pore domain"/>
    <property type="match status" value="1"/>
</dbReference>
<proteinExistence type="predicted"/>
<feature type="transmembrane region" description="Helical" evidence="1">
    <location>
        <begin position="922"/>
        <end position="943"/>
    </location>
</feature>
<dbReference type="PANTHER" id="PTHR32063">
    <property type="match status" value="1"/>
</dbReference>
<feature type="transmembrane region" description="Helical" evidence="1">
    <location>
        <begin position="464"/>
        <end position="487"/>
    </location>
</feature>
<feature type="transmembrane region" description="Helical" evidence="1">
    <location>
        <begin position="364"/>
        <end position="383"/>
    </location>
</feature>
<name>A0A1G6X7A7_9BACT</name>
<feature type="transmembrane region" description="Helical" evidence="1">
    <location>
        <begin position="536"/>
        <end position="555"/>
    </location>
</feature>
<dbReference type="PRINTS" id="PR00702">
    <property type="entry name" value="ACRIFLAVINRP"/>
</dbReference>
<keyword evidence="3" id="KW-1185">Reference proteome</keyword>
<reference evidence="3" key="1">
    <citation type="submission" date="2016-10" db="EMBL/GenBank/DDBJ databases">
        <authorList>
            <person name="Varghese N."/>
            <person name="Submissions S."/>
        </authorList>
    </citation>
    <scope>NUCLEOTIDE SEQUENCE [LARGE SCALE GENOMIC DNA]</scope>
    <source>
        <strain evidence="3">DSM 8987</strain>
    </source>
</reference>
<feature type="transmembrane region" description="Helical" evidence="1">
    <location>
        <begin position="12"/>
        <end position="37"/>
    </location>
</feature>
<keyword evidence="1" id="KW-0812">Transmembrane</keyword>
<feature type="transmembrane region" description="Helical" evidence="1">
    <location>
        <begin position="339"/>
        <end position="358"/>
    </location>
</feature>
<dbReference type="InterPro" id="IPR027463">
    <property type="entry name" value="AcrB_DN_DC_subdom"/>
</dbReference>
<keyword evidence="1" id="KW-1133">Transmembrane helix</keyword>
<dbReference type="PANTHER" id="PTHR32063:SF33">
    <property type="entry name" value="RND SUPERFAMILY EFFLUX PUMP PERMEASE COMPONENT"/>
    <property type="match status" value="1"/>
</dbReference>
<feature type="transmembrane region" description="Helical" evidence="1">
    <location>
        <begin position="968"/>
        <end position="987"/>
    </location>
</feature>
<organism evidence="2 3">
    <name type="scientific">Desulfuromonas thiophila</name>
    <dbReference type="NCBI Taxonomy" id="57664"/>
    <lineage>
        <taxon>Bacteria</taxon>
        <taxon>Pseudomonadati</taxon>
        <taxon>Thermodesulfobacteriota</taxon>
        <taxon>Desulfuromonadia</taxon>
        <taxon>Desulfuromonadales</taxon>
        <taxon>Desulfuromonadaceae</taxon>
        <taxon>Desulfuromonas</taxon>
    </lineage>
</organism>
<feature type="transmembrane region" description="Helical" evidence="1">
    <location>
        <begin position="999"/>
        <end position="1025"/>
    </location>
</feature>
<accession>A0A1G6X7A7</accession>
<sequence>MKRAAWGRARGPIAWMAGNSVAANLLMLFLLVGGLIVGSRVKQEVFPEFDLDLVTVTVVYPGASPAEVEQGIILAIEDAVQGLDGVDQVTSSAREGVGSVTVELLLGADLQKLARDIESEVDRITSFPLDAEEPQITIASRKREVIELALYGPQTPPVLHQLAEDLRDALLQAGDITQVELAGVRALEIAIEVPQAQLRRHGLTLDQIAGRVRQTALELPGGGIKGAAGEVLVRMTERRDYGREFAAIALQQRSDGSPLRLEDVARIIDGYEDSDYSAWYNGQPAVLVRVFRIGDQTPTGVAAAVHARVEQWRAEVLPPGVALEVLQDRSVDYRQRAELLLKNAYLGLGLVLVLLSLFLEARLAFWVTLGIPVSFLGAFFLIAAHGVSINMMSMFAFIIALGIVVDDAIVVGENVYQFRQQGLSFGQAAVAGAREVALPVTFSILTNIAAFLPLYFVPGVMGKIMLVIPVVVISVFVISLIESLLVLPAHLGHLREEPRRWGPLRALHGLQQRFSAAFSRFVEGTYGPLLERLLRWRYVAIAFACTSLLLMAAYVQSGRLGMSLFPKVEADFAQATLTLPYGAPVAHTRQLCERLVAAAEQVAERHGGAALLRGSFVEIGQNGGHSALLRLYLTDPARRPISTDSFVRQWREQVGTLAGIESLRFESDAGGPGSGAALTIELSHRELAVLEQASAELAEALRAYPAVSDIDDGFAPGKQQLDFRLSARGQALGLTVQEVARQVRHAYDGAEVLRQQRGRNEVTVRVRLPEAERVSEYDLEQMVLRSADGREIALREAVEIERGRAYISIDRRSGRRIVTATADVTPRSRAGQISAALERDTLPQLLQRYPGLSYGYEGRQADLRESVRGLFLGLLLALLLIYLLLAIPFRSYIQPAIIMISIPFGMIGATIGHVLMGYSLSLMSLFGVVALAGVVVNDSLVLIDFANRRRQAGDSAHDAIVAAAIQRFRPILLTTLTTFCGLAPMIFETSRQARFLIPMAISLGFGILFATLIALLLVPLLYLLVEDLKGLTGS</sequence>
<dbReference type="OrthoDB" id="9807612at2"/>
<dbReference type="Proteomes" id="UP000243205">
    <property type="component" value="Unassembled WGS sequence"/>
</dbReference>
<dbReference type="EMBL" id="FNAQ01000001">
    <property type="protein sequence ID" value="SDD74018.1"/>
    <property type="molecule type" value="Genomic_DNA"/>
</dbReference>